<evidence type="ECO:0000313" key="2">
    <source>
        <dbReference type="Proteomes" id="UP000179164"/>
    </source>
</evidence>
<dbReference type="AlphaFoldDB" id="A0A1G2B3W3"/>
<evidence type="ECO:0000313" key="1">
    <source>
        <dbReference type="EMBL" id="OGY83329.1"/>
    </source>
</evidence>
<sequence length="162" mass="17237">MKSRTGIILIVLILVAGAIGYYIGTRNKSADIPADEAITNEGTVNTNTIIDLSQVNANLTGDELVQAQTRDEKRVNDIRSIQAALEKYKNDKGAYPEALTGVVPDYLDGLPGNPSPGGITYTYTPIGSAPYTYYDLSYVLEVGVDDITIGDHSATPDGVATP</sequence>
<dbReference type="InterPro" id="IPR045584">
    <property type="entry name" value="Pilin-like"/>
</dbReference>
<accession>A0A1G2B3W3</accession>
<reference evidence="1 2" key="1">
    <citation type="journal article" date="2016" name="Nat. Commun.">
        <title>Thousands of microbial genomes shed light on interconnected biogeochemical processes in an aquifer system.</title>
        <authorList>
            <person name="Anantharaman K."/>
            <person name="Brown C.T."/>
            <person name="Hug L.A."/>
            <person name="Sharon I."/>
            <person name="Castelle C.J."/>
            <person name="Probst A.J."/>
            <person name="Thomas B.C."/>
            <person name="Singh A."/>
            <person name="Wilkins M.J."/>
            <person name="Karaoz U."/>
            <person name="Brodie E.L."/>
            <person name="Williams K.H."/>
            <person name="Hubbard S.S."/>
            <person name="Banfield J.F."/>
        </authorList>
    </citation>
    <scope>NUCLEOTIDE SEQUENCE [LARGE SCALE GENOMIC DNA]</scope>
</reference>
<evidence type="ECO:0008006" key="3">
    <source>
        <dbReference type="Google" id="ProtNLM"/>
    </source>
</evidence>
<name>A0A1G2B3W3_9BACT</name>
<organism evidence="1 2">
    <name type="scientific">Candidatus Kerfeldbacteria bacterium RIFCSPLOWO2_01_FULL_48_11</name>
    <dbReference type="NCBI Taxonomy" id="1798543"/>
    <lineage>
        <taxon>Bacteria</taxon>
        <taxon>Candidatus Kerfeldiibacteriota</taxon>
    </lineage>
</organism>
<dbReference type="Proteomes" id="UP000179164">
    <property type="component" value="Unassembled WGS sequence"/>
</dbReference>
<comment type="caution">
    <text evidence="1">The sequence shown here is derived from an EMBL/GenBank/DDBJ whole genome shotgun (WGS) entry which is preliminary data.</text>
</comment>
<protein>
    <recommendedName>
        <fullName evidence="3">Type II secretion system protein GspG C-terminal domain-containing protein</fullName>
    </recommendedName>
</protein>
<dbReference type="EMBL" id="MHKE01000014">
    <property type="protein sequence ID" value="OGY83329.1"/>
    <property type="molecule type" value="Genomic_DNA"/>
</dbReference>
<gene>
    <name evidence="1" type="ORF">A2898_03525</name>
</gene>
<dbReference type="Gene3D" id="3.30.700.10">
    <property type="entry name" value="Glycoprotein, Type 4 Pilin"/>
    <property type="match status" value="1"/>
</dbReference>
<dbReference type="SUPFAM" id="SSF54523">
    <property type="entry name" value="Pili subunits"/>
    <property type="match status" value="1"/>
</dbReference>
<proteinExistence type="predicted"/>